<name>T1K393_TETUR</name>
<organism evidence="2 3">
    <name type="scientific">Tetranychus urticae</name>
    <name type="common">Two-spotted spider mite</name>
    <dbReference type="NCBI Taxonomy" id="32264"/>
    <lineage>
        <taxon>Eukaryota</taxon>
        <taxon>Metazoa</taxon>
        <taxon>Ecdysozoa</taxon>
        <taxon>Arthropoda</taxon>
        <taxon>Chelicerata</taxon>
        <taxon>Arachnida</taxon>
        <taxon>Acari</taxon>
        <taxon>Acariformes</taxon>
        <taxon>Trombidiformes</taxon>
        <taxon>Prostigmata</taxon>
        <taxon>Eleutherengona</taxon>
        <taxon>Raphignathae</taxon>
        <taxon>Tetranychoidea</taxon>
        <taxon>Tetranychidae</taxon>
        <taxon>Tetranychus</taxon>
    </lineage>
</organism>
<dbReference type="EnsemblMetazoa" id="tetur04g07850.1">
    <property type="protein sequence ID" value="tetur04g07850.1"/>
    <property type="gene ID" value="tetur04g07850"/>
</dbReference>
<feature type="transmembrane region" description="Helical" evidence="1">
    <location>
        <begin position="125"/>
        <end position="147"/>
    </location>
</feature>
<evidence type="ECO:0000256" key="1">
    <source>
        <dbReference type="SAM" id="Phobius"/>
    </source>
</evidence>
<reference evidence="3" key="1">
    <citation type="submission" date="2011-08" db="EMBL/GenBank/DDBJ databases">
        <authorList>
            <person name="Rombauts S."/>
        </authorList>
    </citation>
    <scope>NUCLEOTIDE SEQUENCE</scope>
    <source>
        <strain evidence="3">London</strain>
    </source>
</reference>
<dbReference type="Proteomes" id="UP000015104">
    <property type="component" value="Unassembled WGS sequence"/>
</dbReference>
<feature type="transmembrane region" description="Helical" evidence="1">
    <location>
        <begin position="43"/>
        <end position="62"/>
    </location>
</feature>
<dbReference type="EMBL" id="CAEY01001377">
    <property type="status" value="NOT_ANNOTATED_CDS"/>
    <property type="molecule type" value="Genomic_DNA"/>
</dbReference>
<dbReference type="HOGENOM" id="CLU_970844_0_0_1"/>
<feature type="transmembrane region" description="Helical" evidence="1">
    <location>
        <begin position="215"/>
        <end position="238"/>
    </location>
</feature>
<keyword evidence="1" id="KW-0812">Transmembrane</keyword>
<reference evidence="2" key="2">
    <citation type="submission" date="2015-06" db="UniProtKB">
        <authorList>
            <consortium name="EnsemblMetazoa"/>
        </authorList>
    </citation>
    <scope>IDENTIFICATION</scope>
</reference>
<dbReference type="Gene3D" id="1.20.1070.10">
    <property type="entry name" value="Rhodopsin 7-helix transmembrane proteins"/>
    <property type="match status" value="1"/>
</dbReference>
<feature type="transmembrane region" description="Helical" evidence="1">
    <location>
        <begin position="258"/>
        <end position="279"/>
    </location>
</feature>
<proteinExistence type="predicted"/>
<dbReference type="AlphaFoldDB" id="T1K393"/>
<evidence type="ECO:0008006" key="4">
    <source>
        <dbReference type="Google" id="ProtNLM"/>
    </source>
</evidence>
<evidence type="ECO:0000313" key="2">
    <source>
        <dbReference type="EnsemblMetazoa" id="tetur04g07850.1"/>
    </source>
</evidence>
<keyword evidence="1" id="KW-1133">Transmembrane helix</keyword>
<feature type="transmembrane region" description="Helical" evidence="1">
    <location>
        <begin position="167"/>
        <end position="194"/>
    </location>
</feature>
<evidence type="ECO:0000313" key="3">
    <source>
        <dbReference type="Proteomes" id="UP000015104"/>
    </source>
</evidence>
<sequence>MFIFPYDDYGFIVPVVLWLAVNVWIVILWYNKWRVCGLKKIDQILLQMNIVEFFALTASVFNDYSFCTSVTSLRRFKKYLCVSIFPFALSCSRFMVECYFVIASLDKYYSIVLPFKTNWITEQPLWKIFLINLTISAIGAVPAAIPFETCEGESVATEDSFSHDKSHGYFTFLLIWNIVIMSVIPVAIEIYLGVRIITVIHRMSKESPSNIKFSPIKPTCFIVLSIVLRIALVGPLTIESLNSMLKSSSAIYCSSGTYLSVSGWYSLCSPIHSILFWFINKSKLSCT</sequence>
<protein>
    <recommendedName>
        <fullName evidence="4">G-protein coupled receptors family 1 profile domain-containing protein</fullName>
    </recommendedName>
</protein>
<keyword evidence="3" id="KW-1185">Reference proteome</keyword>
<keyword evidence="1" id="KW-0472">Membrane</keyword>
<feature type="transmembrane region" description="Helical" evidence="1">
    <location>
        <begin position="12"/>
        <end position="31"/>
    </location>
</feature>
<accession>T1K393</accession>
<dbReference type="SUPFAM" id="SSF81321">
    <property type="entry name" value="Family A G protein-coupled receptor-like"/>
    <property type="match status" value="1"/>
</dbReference>
<feature type="transmembrane region" description="Helical" evidence="1">
    <location>
        <begin position="82"/>
        <end position="105"/>
    </location>
</feature>